<organism evidence="1 2">
    <name type="scientific">Mikania micrantha</name>
    <name type="common">bitter vine</name>
    <dbReference type="NCBI Taxonomy" id="192012"/>
    <lineage>
        <taxon>Eukaryota</taxon>
        <taxon>Viridiplantae</taxon>
        <taxon>Streptophyta</taxon>
        <taxon>Embryophyta</taxon>
        <taxon>Tracheophyta</taxon>
        <taxon>Spermatophyta</taxon>
        <taxon>Magnoliopsida</taxon>
        <taxon>eudicotyledons</taxon>
        <taxon>Gunneridae</taxon>
        <taxon>Pentapetalae</taxon>
        <taxon>asterids</taxon>
        <taxon>campanulids</taxon>
        <taxon>Asterales</taxon>
        <taxon>Asteraceae</taxon>
        <taxon>Asteroideae</taxon>
        <taxon>Heliantheae alliance</taxon>
        <taxon>Eupatorieae</taxon>
        <taxon>Mikania</taxon>
    </lineage>
</organism>
<gene>
    <name evidence="1" type="ORF">E3N88_25606</name>
</gene>
<sequence>MSTMSILMFEMMVAGVTRRFDEPDSRQPRIQSAITENASEIIPHPTCKLIHRLADNEAVDPAKRHDSSLNLSATKTLENLPKGAKISLTL</sequence>
<dbReference type="OrthoDB" id="1700723at2759"/>
<keyword evidence="2" id="KW-1185">Reference proteome</keyword>
<dbReference type="AlphaFoldDB" id="A0A5N6N810"/>
<evidence type="ECO:0000313" key="2">
    <source>
        <dbReference type="Proteomes" id="UP000326396"/>
    </source>
</evidence>
<name>A0A5N6N810_9ASTR</name>
<dbReference type="EMBL" id="SZYD01000013">
    <property type="protein sequence ID" value="KAD4385438.1"/>
    <property type="molecule type" value="Genomic_DNA"/>
</dbReference>
<dbReference type="Proteomes" id="UP000326396">
    <property type="component" value="Linkage Group LG3"/>
</dbReference>
<reference evidence="1 2" key="1">
    <citation type="submission" date="2019-05" db="EMBL/GenBank/DDBJ databases">
        <title>Mikania micrantha, genome provides insights into the molecular mechanism of rapid growth.</title>
        <authorList>
            <person name="Liu B."/>
        </authorList>
    </citation>
    <scope>NUCLEOTIDE SEQUENCE [LARGE SCALE GENOMIC DNA]</scope>
    <source>
        <strain evidence="1">NLD-2019</strain>
        <tissue evidence="1">Leaf</tissue>
    </source>
</reference>
<proteinExistence type="predicted"/>
<accession>A0A5N6N810</accession>
<comment type="caution">
    <text evidence="1">The sequence shown here is derived from an EMBL/GenBank/DDBJ whole genome shotgun (WGS) entry which is preliminary data.</text>
</comment>
<evidence type="ECO:0000313" key="1">
    <source>
        <dbReference type="EMBL" id="KAD4385438.1"/>
    </source>
</evidence>
<protein>
    <submittedName>
        <fullName evidence="1">Uncharacterized protein</fullName>
    </submittedName>
</protein>